<dbReference type="InterPro" id="IPR052523">
    <property type="entry name" value="Trichothecene_AcTrans"/>
</dbReference>
<evidence type="ECO:0008006" key="3">
    <source>
        <dbReference type="Google" id="ProtNLM"/>
    </source>
</evidence>
<dbReference type="Gene3D" id="3.40.630.30">
    <property type="match status" value="1"/>
</dbReference>
<proteinExistence type="predicted"/>
<dbReference type="EMBL" id="KB644413">
    <property type="protein sequence ID" value="EPS31458.1"/>
    <property type="molecule type" value="Genomic_DNA"/>
</dbReference>
<keyword evidence="2" id="KW-1185">Reference proteome</keyword>
<gene>
    <name evidence="1" type="ORF">PDE_06413</name>
</gene>
<dbReference type="STRING" id="933388.S8AYJ5"/>
<sequence>MAFELQVAEAADGPRIADVFFAAFADEFDRKMLPPNQPDVRSWMEKMILGEGPDTGKEILLKVVDPSNPEVIAGFARWVFPVREPHADDEKQDQNWSGWPEGADPELCDTFFSTMEKHHKEVMGDRPHYCTYLALLMSCRCKVQSAFPRPSRFLLGKGPLFKRFCYILEEGETIAG</sequence>
<dbReference type="OrthoDB" id="2744543at2759"/>
<protein>
    <recommendedName>
        <fullName evidence="3">N-acetyltransferase domain-containing protein</fullName>
    </recommendedName>
</protein>
<evidence type="ECO:0000313" key="2">
    <source>
        <dbReference type="Proteomes" id="UP000019376"/>
    </source>
</evidence>
<accession>S8AYJ5</accession>
<reference evidence="1 2" key="1">
    <citation type="journal article" date="2013" name="PLoS ONE">
        <title>Genomic and secretomic analyses reveal unique features of the lignocellulolytic enzyme system of Penicillium decumbens.</title>
        <authorList>
            <person name="Liu G."/>
            <person name="Zhang L."/>
            <person name="Wei X."/>
            <person name="Zou G."/>
            <person name="Qin Y."/>
            <person name="Ma L."/>
            <person name="Li J."/>
            <person name="Zheng H."/>
            <person name="Wang S."/>
            <person name="Wang C."/>
            <person name="Xun L."/>
            <person name="Zhao G.-P."/>
            <person name="Zhou Z."/>
            <person name="Qu Y."/>
        </authorList>
    </citation>
    <scope>NUCLEOTIDE SEQUENCE [LARGE SCALE GENOMIC DNA]</scope>
    <source>
        <strain evidence="2">114-2 / CGMCC 5302</strain>
    </source>
</reference>
<name>S8AYJ5_PENO1</name>
<organism evidence="1 2">
    <name type="scientific">Penicillium oxalicum (strain 114-2 / CGMCC 5302)</name>
    <name type="common">Penicillium decumbens</name>
    <dbReference type="NCBI Taxonomy" id="933388"/>
    <lineage>
        <taxon>Eukaryota</taxon>
        <taxon>Fungi</taxon>
        <taxon>Dikarya</taxon>
        <taxon>Ascomycota</taxon>
        <taxon>Pezizomycotina</taxon>
        <taxon>Eurotiomycetes</taxon>
        <taxon>Eurotiomycetidae</taxon>
        <taxon>Eurotiales</taxon>
        <taxon>Aspergillaceae</taxon>
        <taxon>Penicillium</taxon>
    </lineage>
</organism>
<dbReference type="Proteomes" id="UP000019376">
    <property type="component" value="Unassembled WGS sequence"/>
</dbReference>
<dbReference type="PhylomeDB" id="S8AYJ5"/>
<dbReference type="HOGENOM" id="CLU_1525691_0_0_1"/>
<dbReference type="PANTHER" id="PTHR42791:SF17">
    <property type="entry name" value="ACETYLTRANSFERASE, GNAT FAMILY FAMILY (AFU_ORTHOLOGUE AFUA_8G05690)"/>
    <property type="match status" value="1"/>
</dbReference>
<dbReference type="AlphaFoldDB" id="S8AYJ5"/>
<dbReference type="PANTHER" id="PTHR42791">
    <property type="entry name" value="GNAT FAMILY ACETYLTRANSFERASE"/>
    <property type="match status" value="1"/>
</dbReference>
<evidence type="ECO:0000313" key="1">
    <source>
        <dbReference type="EMBL" id="EPS31458.1"/>
    </source>
</evidence>